<keyword evidence="11" id="KW-1185">Reference proteome</keyword>
<keyword evidence="4" id="KW-1003">Cell membrane</keyword>
<evidence type="ECO:0000256" key="3">
    <source>
        <dbReference type="ARBA" id="ARBA00022448"/>
    </source>
</evidence>
<dbReference type="PANTHER" id="PTHR21716:SF67">
    <property type="entry name" value="TRANSPORT PROTEIN YDIK-RELATED"/>
    <property type="match status" value="1"/>
</dbReference>
<evidence type="ECO:0000256" key="1">
    <source>
        <dbReference type="ARBA" id="ARBA00004651"/>
    </source>
</evidence>
<evidence type="ECO:0000256" key="2">
    <source>
        <dbReference type="ARBA" id="ARBA00009773"/>
    </source>
</evidence>
<dbReference type="EMBL" id="BSEC01000001">
    <property type="protein sequence ID" value="GLI94883.1"/>
    <property type="molecule type" value="Genomic_DNA"/>
</dbReference>
<dbReference type="AlphaFoldDB" id="A0A9W6LTQ4"/>
<proteinExistence type="inferred from homology"/>
<evidence type="ECO:0000256" key="4">
    <source>
        <dbReference type="ARBA" id="ARBA00022475"/>
    </source>
</evidence>
<feature type="transmembrane region" description="Helical" evidence="9">
    <location>
        <begin position="200"/>
        <end position="223"/>
    </location>
</feature>
<comment type="subcellular location">
    <subcellularLocation>
        <location evidence="1">Cell membrane</location>
        <topology evidence="1">Multi-pass membrane protein</topology>
    </subcellularLocation>
</comment>
<protein>
    <submittedName>
        <fullName evidence="10">AI-2E family transporter</fullName>
    </submittedName>
</protein>
<name>A0A9W6LTQ4_9HYPH</name>
<feature type="transmembrane region" description="Helical" evidence="9">
    <location>
        <begin position="111"/>
        <end position="131"/>
    </location>
</feature>
<keyword evidence="6 9" id="KW-1133">Transmembrane helix</keyword>
<evidence type="ECO:0000256" key="9">
    <source>
        <dbReference type="SAM" id="Phobius"/>
    </source>
</evidence>
<keyword evidence="3" id="KW-0813">Transport</keyword>
<evidence type="ECO:0000313" key="11">
    <source>
        <dbReference type="Proteomes" id="UP001144323"/>
    </source>
</evidence>
<keyword evidence="7 9" id="KW-0472">Membrane</keyword>
<evidence type="ECO:0000313" key="10">
    <source>
        <dbReference type="EMBL" id="GLI94883.1"/>
    </source>
</evidence>
<dbReference type="Proteomes" id="UP001144323">
    <property type="component" value="Unassembled WGS sequence"/>
</dbReference>
<sequence length="398" mass="42290">MAPSIDKTNGRDMSALPDEQTVSRPSHRWTDIFWRGSRRGADVEDAGGRDDHNAIELAIRLCLIAFLIYWTSIIVFPFAPIIAWSVIMAVALYPAFEWFSSVLGGRPRIAATVLTLVSLLLVVGPVTWLGLDLIEASTRIIDNLSDGKLAVPPPMESVREWPLVGPQLYDFWALASTNAKSALSPLLPQLRPLGEKLIEAVSSAGIGTLKFLLSVLVMGFLFLHAKSLVAVAEDLASRIDRTHGARFVELAGATIRAVSRGVIGISLLQAIVAGIGMSLAAVPAASVLTLLVLILGIVQIGPGLITVPVVIWAWTQMPPASALGLTLCMGVVSLSDALVKPFFLSHGLTTPMVVTFVGVIGGILAHGIIGLFVGPIVVAVGWNLADAWLRNGRAATRA</sequence>
<dbReference type="GO" id="GO:0005886">
    <property type="term" value="C:plasma membrane"/>
    <property type="evidence" value="ECO:0007669"/>
    <property type="project" value="UniProtKB-SubCell"/>
</dbReference>
<evidence type="ECO:0000256" key="7">
    <source>
        <dbReference type="ARBA" id="ARBA00023136"/>
    </source>
</evidence>
<reference evidence="10" key="1">
    <citation type="journal article" date="2023" name="Int. J. Syst. Evol. Microbiol.">
        <title>Methylocystis iwaonis sp. nov., a type II methane-oxidizing bacterium from surface soil of a rice paddy field in Japan, and emended description of the genus Methylocystis (ex Whittenbury et al. 1970) Bowman et al. 1993.</title>
        <authorList>
            <person name="Kaise H."/>
            <person name="Sawadogo J.B."/>
            <person name="Alam M.S."/>
            <person name="Ueno C."/>
            <person name="Dianou D."/>
            <person name="Shinjo R."/>
            <person name="Asakawa S."/>
        </authorList>
    </citation>
    <scope>NUCLEOTIDE SEQUENCE</scope>
    <source>
        <strain evidence="10">LMG27198</strain>
    </source>
</reference>
<dbReference type="Pfam" id="PF01594">
    <property type="entry name" value="AI-2E_transport"/>
    <property type="match status" value="1"/>
</dbReference>
<gene>
    <name evidence="10" type="ORF">LMG27198_38750</name>
</gene>
<evidence type="ECO:0000256" key="6">
    <source>
        <dbReference type="ARBA" id="ARBA00022989"/>
    </source>
</evidence>
<dbReference type="PANTHER" id="PTHR21716">
    <property type="entry name" value="TRANSMEMBRANE PROTEIN"/>
    <property type="match status" value="1"/>
</dbReference>
<feature type="transmembrane region" description="Helical" evidence="9">
    <location>
        <begin position="262"/>
        <end position="282"/>
    </location>
</feature>
<evidence type="ECO:0000256" key="8">
    <source>
        <dbReference type="SAM" id="MobiDB-lite"/>
    </source>
</evidence>
<accession>A0A9W6LTQ4</accession>
<feature type="transmembrane region" description="Helical" evidence="9">
    <location>
        <begin position="363"/>
        <end position="385"/>
    </location>
</feature>
<comment type="caution">
    <text evidence="10">The sequence shown here is derived from an EMBL/GenBank/DDBJ whole genome shotgun (WGS) entry which is preliminary data.</text>
</comment>
<keyword evidence="5 9" id="KW-0812">Transmembrane</keyword>
<organism evidence="10 11">
    <name type="scientific">Methylocystis echinoides</name>
    <dbReference type="NCBI Taxonomy" id="29468"/>
    <lineage>
        <taxon>Bacteria</taxon>
        <taxon>Pseudomonadati</taxon>
        <taxon>Pseudomonadota</taxon>
        <taxon>Alphaproteobacteria</taxon>
        <taxon>Hyphomicrobiales</taxon>
        <taxon>Methylocystaceae</taxon>
        <taxon>Methylocystis</taxon>
    </lineage>
</organism>
<dbReference type="InterPro" id="IPR002549">
    <property type="entry name" value="AI-2E-like"/>
</dbReference>
<evidence type="ECO:0000256" key="5">
    <source>
        <dbReference type="ARBA" id="ARBA00022692"/>
    </source>
</evidence>
<comment type="similarity">
    <text evidence="2">Belongs to the autoinducer-2 exporter (AI-2E) (TC 2.A.86) family.</text>
</comment>
<feature type="region of interest" description="Disordered" evidence="8">
    <location>
        <begin position="1"/>
        <end position="23"/>
    </location>
</feature>
<feature type="transmembrane region" description="Helical" evidence="9">
    <location>
        <begin position="288"/>
        <end position="315"/>
    </location>
</feature>
<feature type="transmembrane region" description="Helical" evidence="9">
    <location>
        <begin position="322"/>
        <end position="343"/>
    </location>
</feature>